<evidence type="ECO:0000313" key="3">
    <source>
        <dbReference type="EMBL" id="MBB1260772.1"/>
    </source>
</evidence>
<sequence>MLVLAAGYAARTVRAVRPEQLERPTPCAGWDVRMLLTHLEDSVAALCEGLILGRVAAGSDAHGPDGGLAACPLGREPVVPRVSDALEVLARAAGRGPGARSAVPVDGVPLRAALLRRAGAVELVVHGWDVAAALDGGDRRPPPPAALAAALLPVVPLVVPPPAQRGTLFAAPLAARGDAPPGERLLAALGRRCGPPGPPFG</sequence>
<evidence type="ECO:0000313" key="6">
    <source>
        <dbReference type="Proteomes" id="UP000517765"/>
    </source>
</evidence>
<evidence type="ECO:0000313" key="7">
    <source>
        <dbReference type="Proteomes" id="UP000525686"/>
    </source>
</evidence>
<evidence type="ECO:0000313" key="2">
    <source>
        <dbReference type="EMBL" id="MBB1254557.1"/>
    </source>
</evidence>
<dbReference type="Pfam" id="PF11716">
    <property type="entry name" value="MDMPI_N"/>
    <property type="match status" value="1"/>
</dbReference>
<dbReference type="OrthoDB" id="5185819at2"/>
<reference evidence="4 5" key="1">
    <citation type="submission" date="2019-10" db="EMBL/GenBank/DDBJ databases">
        <title>Streptomyces sp. nov., a novel actinobacterium isolated from alkaline environment.</title>
        <authorList>
            <person name="Golinska P."/>
        </authorList>
    </citation>
    <scope>NUCLEOTIDE SEQUENCE [LARGE SCALE GENOMIC DNA]</scope>
    <source>
        <strain evidence="4 5">OF1</strain>
    </source>
</reference>
<dbReference type="EMBL" id="JABJWZ010000120">
    <property type="protein sequence ID" value="MBB1254557.1"/>
    <property type="molecule type" value="Genomic_DNA"/>
</dbReference>
<dbReference type="Proteomes" id="UP000525686">
    <property type="component" value="Unassembled WGS sequence"/>
</dbReference>
<dbReference type="Proteomes" id="UP000320857">
    <property type="component" value="Unassembled WGS sequence"/>
</dbReference>
<dbReference type="AlphaFoldDB" id="A0A5P0YY96"/>
<evidence type="ECO:0000313" key="5">
    <source>
        <dbReference type="Proteomes" id="UP000320857"/>
    </source>
</evidence>
<dbReference type="EMBL" id="VJYK02000303">
    <property type="protein sequence ID" value="MQS04517.1"/>
    <property type="molecule type" value="Genomic_DNA"/>
</dbReference>
<evidence type="ECO:0000259" key="1">
    <source>
        <dbReference type="Pfam" id="PF11716"/>
    </source>
</evidence>
<dbReference type="NCBIfam" id="TIGR03086">
    <property type="entry name" value="TIGR03086 family metal-binding protein"/>
    <property type="match status" value="1"/>
</dbReference>
<reference evidence="2" key="3">
    <citation type="journal article" name="Syst. Appl. Microbiol.">
        <title>Streptomyces alkaliterrae sp. nov., isolated from an alkaline soil, and emended descriptions of Streptomyces alkaliphilus, Streptomyces calidiresistens and Streptomyces durbertensis.</title>
        <authorList>
            <person name="Swiecimska M."/>
            <person name="Golinska P."/>
            <person name="Nouioui I."/>
            <person name="Wypij M."/>
            <person name="Rai M."/>
            <person name="Sangal V."/>
            <person name="Goodfellow M."/>
        </authorList>
    </citation>
    <scope>NUCLEOTIDE SEQUENCE</scope>
    <source>
        <strain evidence="2">OF3</strain>
        <strain evidence="3">OF8</strain>
    </source>
</reference>
<dbReference type="NCBIfam" id="TIGR03083">
    <property type="entry name" value="maleylpyruvate isomerase family mycothiol-dependent enzyme"/>
    <property type="match status" value="1"/>
</dbReference>
<evidence type="ECO:0000313" key="4">
    <source>
        <dbReference type="EMBL" id="MQS04517.1"/>
    </source>
</evidence>
<gene>
    <name evidence="4" type="ORF">FNX44_022110</name>
    <name evidence="2" type="ORF">H3146_14470</name>
    <name evidence="3" type="ORF">H3147_18370</name>
</gene>
<name>A0A5P0YY96_9ACTN</name>
<dbReference type="Proteomes" id="UP000517765">
    <property type="component" value="Unassembled WGS sequence"/>
</dbReference>
<dbReference type="InterPro" id="IPR034660">
    <property type="entry name" value="DinB/YfiT-like"/>
</dbReference>
<accession>A0A5P0YY96</accession>
<comment type="caution">
    <text evidence="4">The sequence shown here is derived from an EMBL/GenBank/DDBJ whole genome shotgun (WGS) entry which is preliminary data.</text>
</comment>
<proteinExistence type="predicted"/>
<dbReference type="SUPFAM" id="SSF109854">
    <property type="entry name" value="DinB/YfiT-like putative metalloenzymes"/>
    <property type="match status" value="1"/>
</dbReference>
<feature type="domain" description="Mycothiol-dependent maleylpyruvate isomerase metal-binding" evidence="1">
    <location>
        <begin position="8"/>
        <end position="131"/>
    </location>
</feature>
<keyword evidence="5" id="KW-1185">Reference proteome</keyword>
<protein>
    <submittedName>
        <fullName evidence="4">TIGR03086 family protein</fullName>
    </submittedName>
</protein>
<dbReference type="Gene3D" id="1.20.120.450">
    <property type="entry name" value="dinb family like domain"/>
    <property type="match status" value="1"/>
</dbReference>
<dbReference type="EMBL" id="JABJXA010000118">
    <property type="protein sequence ID" value="MBB1260772.1"/>
    <property type="molecule type" value="Genomic_DNA"/>
</dbReference>
<dbReference type="GO" id="GO:0046872">
    <property type="term" value="F:metal ion binding"/>
    <property type="evidence" value="ECO:0007669"/>
    <property type="project" value="InterPro"/>
</dbReference>
<organism evidence="4 5">
    <name type="scientific">Streptomyces alkaliterrae</name>
    <dbReference type="NCBI Taxonomy" id="2213162"/>
    <lineage>
        <taxon>Bacteria</taxon>
        <taxon>Bacillati</taxon>
        <taxon>Actinomycetota</taxon>
        <taxon>Actinomycetes</taxon>
        <taxon>Kitasatosporales</taxon>
        <taxon>Streptomycetaceae</taxon>
        <taxon>Streptomyces</taxon>
    </lineage>
</organism>
<dbReference type="InterPro" id="IPR024344">
    <property type="entry name" value="MDMPI_metal-binding"/>
</dbReference>
<dbReference type="InterPro" id="IPR017520">
    <property type="entry name" value="CHP03086"/>
</dbReference>
<reference evidence="6 7" key="2">
    <citation type="submission" date="2020-05" db="EMBL/GenBank/DDBJ databases">
        <title>Classification of alakaliphilic streptomycetes isolated from an alkaline soil next to Lonar Crater, India and a proposal for the recognition of Streptomyces alkaliterrae sp. nov.</title>
        <authorList>
            <person name="Golinska P."/>
        </authorList>
    </citation>
    <scope>NUCLEOTIDE SEQUENCE [LARGE SCALE GENOMIC DNA]</scope>
    <source>
        <strain evidence="7">OF3</strain>
        <strain evidence="6">OF8</strain>
    </source>
</reference>
<dbReference type="InterPro" id="IPR017517">
    <property type="entry name" value="Maleyloyr_isom"/>
</dbReference>